<comment type="similarity">
    <text evidence="5 22">Belongs to the folylpolyglutamate synthase family.</text>
</comment>
<evidence type="ECO:0000256" key="1">
    <source>
        <dbReference type="ARBA" id="ARBA00001946"/>
    </source>
</evidence>
<comment type="cofactor">
    <cofactor evidence="1">
        <name>Mg(2+)</name>
        <dbReference type="ChEBI" id="CHEBI:18420"/>
    </cofactor>
</comment>
<accession>A0A517XTV3</accession>
<dbReference type="SUPFAM" id="SSF53244">
    <property type="entry name" value="MurD-like peptide ligases, peptide-binding domain"/>
    <property type="match status" value="1"/>
</dbReference>
<dbReference type="InterPro" id="IPR004101">
    <property type="entry name" value="Mur_ligase_C"/>
</dbReference>
<dbReference type="Pfam" id="PF02875">
    <property type="entry name" value="Mur_ligase_C"/>
    <property type="match status" value="1"/>
</dbReference>
<evidence type="ECO:0000256" key="6">
    <source>
        <dbReference type="ARBA" id="ARBA00013023"/>
    </source>
</evidence>
<evidence type="ECO:0000256" key="14">
    <source>
        <dbReference type="ARBA" id="ARBA00022909"/>
    </source>
</evidence>
<evidence type="ECO:0000256" key="4">
    <source>
        <dbReference type="ARBA" id="ARBA00005150"/>
    </source>
</evidence>
<dbReference type="Proteomes" id="UP000319576">
    <property type="component" value="Chromosome"/>
</dbReference>
<comment type="catalytic activity">
    <reaction evidence="19">
        <text>10-formyltetrahydrofolyl-(gamma-L-Glu)(n) + L-glutamate + ATP = 10-formyltetrahydrofolyl-(gamma-L-Glu)(n+1) + ADP + phosphate + H(+)</text>
        <dbReference type="Rhea" id="RHEA:51904"/>
        <dbReference type="Rhea" id="RHEA-COMP:13088"/>
        <dbReference type="Rhea" id="RHEA-COMP:14300"/>
        <dbReference type="ChEBI" id="CHEBI:15378"/>
        <dbReference type="ChEBI" id="CHEBI:29985"/>
        <dbReference type="ChEBI" id="CHEBI:30616"/>
        <dbReference type="ChEBI" id="CHEBI:43474"/>
        <dbReference type="ChEBI" id="CHEBI:134413"/>
        <dbReference type="ChEBI" id="CHEBI:456216"/>
        <dbReference type="EC" id="6.3.2.17"/>
    </reaction>
</comment>
<comment type="pathway">
    <text evidence="3">Cofactor biosynthesis; tetrahydrofolate biosynthesis; 7,8-dihydrofolate from 2-amino-4-hydroxy-6-hydroxymethyl-7,8-dihydropteridine diphosphate and 4-aminobenzoate: step 2/2.</text>
</comment>
<dbReference type="SUPFAM" id="SSF53623">
    <property type="entry name" value="MurD-like peptide ligases, catalytic domain"/>
    <property type="match status" value="1"/>
</dbReference>
<dbReference type="PIRSF" id="PIRSF001563">
    <property type="entry name" value="Folylpolyglu_synth"/>
    <property type="match status" value="1"/>
</dbReference>
<dbReference type="KEGG" id="uli:ETAA1_28950"/>
<keyword evidence="12 22" id="KW-0067">ATP-binding</keyword>
<gene>
    <name evidence="25" type="ORF">ETAA1_28950</name>
</gene>
<dbReference type="Gene3D" id="3.90.190.20">
    <property type="entry name" value="Mur ligase, C-terminal domain"/>
    <property type="match status" value="1"/>
</dbReference>
<dbReference type="OrthoDB" id="9809356at2"/>
<dbReference type="GO" id="GO:0005737">
    <property type="term" value="C:cytoplasm"/>
    <property type="evidence" value="ECO:0007669"/>
    <property type="project" value="TreeGrafter"/>
</dbReference>
<evidence type="ECO:0000259" key="23">
    <source>
        <dbReference type="Pfam" id="PF02875"/>
    </source>
</evidence>
<evidence type="ECO:0000256" key="20">
    <source>
        <dbReference type="ARBA" id="ARBA00049035"/>
    </source>
</evidence>
<evidence type="ECO:0000256" key="21">
    <source>
        <dbReference type="ARBA" id="ARBA00049161"/>
    </source>
</evidence>
<dbReference type="InterPro" id="IPR036615">
    <property type="entry name" value="Mur_ligase_C_dom_sf"/>
</dbReference>
<dbReference type="EMBL" id="CP036273">
    <property type="protein sequence ID" value="QDU20932.1"/>
    <property type="molecule type" value="Genomic_DNA"/>
</dbReference>
<dbReference type="EC" id="6.3.2.12" evidence="6"/>
<evidence type="ECO:0000256" key="15">
    <source>
        <dbReference type="ARBA" id="ARBA00030048"/>
    </source>
</evidence>
<evidence type="ECO:0000256" key="19">
    <source>
        <dbReference type="ARBA" id="ARBA00047808"/>
    </source>
</evidence>
<dbReference type="Gene3D" id="3.40.1190.10">
    <property type="entry name" value="Mur-like, catalytic domain"/>
    <property type="match status" value="1"/>
</dbReference>
<dbReference type="AlphaFoldDB" id="A0A517XTV3"/>
<dbReference type="EC" id="6.3.2.17" evidence="7"/>
<feature type="domain" description="Mur ligase central" evidence="24">
    <location>
        <begin position="50"/>
        <end position="278"/>
    </location>
</feature>
<dbReference type="GO" id="GO:0008841">
    <property type="term" value="F:dihydrofolate synthase activity"/>
    <property type="evidence" value="ECO:0007669"/>
    <property type="project" value="UniProtKB-EC"/>
</dbReference>
<evidence type="ECO:0000256" key="2">
    <source>
        <dbReference type="ARBA" id="ARBA00002714"/>
    </source>
</evidence>
<dbReference type="InterPro" id="IPR001645">
    <property type="entry name" value="Folylpolyglutamate_synth"/>
</dbReference>
<keyword evidence="9 22" id="KW-0436">Ligase</keyword>
<comment type="catalytic activity">
    <reaction evidence="20">
        <text>(6R)-5,10-methylenetetrahydrofolyl-(gamma-L-Glu)(n) + L-glutamate + ATP = (6R)-5,10-methylenetetrahydrofolyl-(gamma-L-Glu)(n+1) + ADP + phosphate + H(+)</text>
        <dbReference type="Rhea" id="RHEA:51912"/>
        <dbReference type="Rhea" id="RHEA-COMP:13257"/>
        <dbReference type="Rhea" id="RHEA-COMP:13258"/>
        <dbReference type="ChEBI" id="CHEBI:15378"/>
        <dbReference type="ChEBI" id="CHEBI:29985"/>
        <dbReference type="ChEBI" id="CHEBI:30616"/>
        <dbReference type="ChEBI" id="CHEBI:43474"/>
        <dbReference type="ChEBI" id="CHEBI:136572"/>
        <dbReference type="ChEBI" id="CHEBI:456216"/>
        <dbReference type="EC" id="6.3.2.17"/>
    </reaction>
</comment>
<evidence type="ECO:0000256" key="18">
    <source>
        <dbReference type="ARBA" id="ARBA00047493"/>
    </source>
</evidence>
<dbReference type="Pfam" id="PF08245">
    <property type="entry name" value="Mur_ligase_M"/>
    <property type="match status" value="1"/>
</dbReference>
<dbReference type="InterPro" id="IPR013221">
    <property type="entry name" value="Mur_ligase_cen"/>
</dbReference>
<keyword evidence="10" id="KW-0479">Metal-binding</keyword>
<evidence type="ECO:0000256" key="13">
    <source>
        <dbReference type="ARBA" id="ARBA00022842"/>
    </source>
</evidence>
<evidence type="ECO:0000256" key="22">
    <source>
        <dbReference type="PIRNR" id="PIRNR001563"/>
    </source>
</evidence>
<organism evidence="25 26">
    <name type="scientific">Urbifossiella limnaea</name>
    <dbReference type="NCBI Taxonomy" id="2528023"/>
    <lineage>
        <taxon>Bacteria</taxon>
        <taxon>Pseudomonadati</taxon>
        <taxon>Planctomycetota</taxon>
        <taxon>Planctomycetia</taxon>
        <taxon>Gemmatales</taxon>
        <taxon>Gemmataceae</taxon>
        <taxon>Urbifossiella</taxon>
    </lineage>
</organism>
<comment type="function">
    <text evidence="2">Functions in two distinct reactions of the de novo folate biosynthetic pathway. Catalyzes the addition of a glutamate residue to dihydropteroate (7,8-dihydropteroate or H2Pte) to form dihydrofolate (7,8-dihydrofolate monoglutamate or H2Pte-Glu). Also catalyzes successive additions of L-glutamate to tetrahydrofolate or 10-formyltetrahydrofolate or 5,10-methylenetetrahydrofolate, leading to folylpolyglutamate derivatives.</text>
</comment>
<dbReference type="CDD" id="cd01983">
    <property type="entry name" value="SIMIBI"/>
    <property type="match status" value="1"/>
</dbReference>
<dbReference type="FunFam" id="3.40.1190.10:FF:000011">
    <property type="entry name" value="Folylpolyglutamate synthase/dihydrofolate synthase"/>
    <property type="match status" value="1"/>
</dbReference>
<evidence type="ECO:0000256" key="5">
    <source>
        <dbReference type="ARBA" id="ARBA00008276"/>
    </source>
</evidence>
<dbReference type="GO" id="GO:0046872">
    <property type="term" value="F:metal ion binding"/>
    <property type="evidence" value="ECO:0007669"/>
    <property type="project" value="UniProtKB-KW"/>
</dbReference>
<dbReference type="GO" id="GO:0046656">
    <property type="term" value="P:folic acid biosynthetic process"/>
    <property type="evidence" value="ECO:0007669"/>
    <property type="project" value="UniProtKB-KW"/>
</dbReference>
<reference evidence="25 26" key="1">
    <citation type="submission" date="2019-02" db="EMBL/GenBank/DDBJ databases">
        <title>Deep-cultivation of Planctomycetes and their phenomic and genomic characterization uncovers novel biology.</title>
        <authorList>
            <person name="Wiegand S."/>
            <person name="Jogler M."/>
            <person name="Boedeker C."/>
            <person name="Pinto D."/>
            <person name="Vollmers J."/>
            <person name="Rivas-Marin E."/>
            <person name="Kohn T."/>
            <person name="Peeters S.H."/>
            <person name="Heuer A."/>
            <person name="Rast P."/>
            <person name="Oberbeckmann S."/>
            <person name="Bunk B."/>
            <person name="Jeske O."/>
            <person name="Meyerdierks A."/>
            <person name="Storesund J.E."/>
            <person name="Kallscheuer N."/>
            <person name="Luecker S."/>
            <person name="Lage O.M."/>
            <person name="Pohl T."/>
            <person name="Merkel B.J."/>
            <person name="Hornburger P."/>
            <person name="Mueller R.-W."/>
            <person name="Bruemmer F."/>
            <person name="Labrenz M."/>
            <person name="Spormann A.M."/>
            <person name="Op den Camp H."/>
            <person name="Overmann J."/>
            <person name="Amann R."/>
            <person name="Jetten M.S.M."/>
            <person name="Mascher T."/>
            <person name="Medema M.H."/>
            <person name="Devos D.P."/>
            <person name="Kaster A.-K."/>
            <person name="Ovreas L."/>
            <person name="Rohde M."/>
            <person name="Galperin M.Y."/>
            <person name="Jogler C."/>
        </authorList>
    </citation>
    <scope>NUCLEOTIDE SEQUENCE [LARGE SCALE GENOMIC DNA]</scope>
    <source>
        <strain evidence="25 26">ETA_A1</strain>
    </source>
</reference>
<evidence type="ECO:0000256" key="7">
    <source>
        <dbReference type="ARBA" id="ARBA00013025"/>
    </source>
</evidence>
<evidence type="ECO:0000313" key="26">
    <source>
        <dbReference type="Proteomes" id="UP000319576"/>
    </source>
</evidence>
<feature type="domain" description="Mur ligase C-terminal" evidence="23">
    <location>
        <begin position="304"/>
        <end position="428"/>
    </location>
</feature>
<dbReference type="GO" id="GO:0004326">
    <property type="term" value="F:tetrahydrofolylpolyglutamate synthase activity"/>
    <property type="evidence" value="ECO:0007669"/>
    <property type="project" value="UniProtKB-EC"/>
</dbReference>
<proteinExistence type="inferred from homology"/>
<sequence length="452" mass="48197">MTYPEALAFWYARVNYEVRAAHPTDLKLERMRALLRRLGDPHERVRLVHVTGTKGKGSTSAMLAAVLRAAGYRVGLFTSPHLTDVRERIQVDDAVITERELAARMTELAPAVAAMDADGFPPPTFFEIGTALGFLHFAYRRCDLAVIEVGLGGRFDSTNVCRPLVSVVTSVGLDHTAQLGGTLEAVAFQKAGIIKPNVPVVSGVTEPGPRDVVRKVAAELAAPVWERGADFGFDYRPGESEGPPVVTISTPRSTYGPTALALLGEHQAHNAALAVAVVDRLRDGGLHVPAAAVAAGLASVVWPGRVEVVRRSPVVILDTAHNVPSAEALVRTLAESFPRVRHRAVVFAVSSDKPVADILRVLARYFDRFHLTRYGNNPRCLPPEESARLLASVAPAAAFALHATAADAWAEARTAATGDDALVCVTGSVFLAGELRPLVLTDRGLSGTGSKS</sequence>
<evidence type="ECO:0000313" key="25">
    <source>
        <dbReference type="EMBL" id="QDU20932.1"/>
    </source>
</evidence>
<keyword evidence="14" id="KW-0289">Folate biosynthesis</keyword>
<dbReference type="PANTHER" id="PTHR11136:SF0">
    <property type="entry name" value="DIHYDROFOLATE SYNTHETASE-RELATED"/>
    <property type="match status" value="1"/>
</dbReference>
<keyword evidence="11 22" id="KW-0547">Nucleotide-binding</keyword>
<evidence type="ECO:0000256" key="12">
    <source>
        <dbReference type="ARBA" id="ARBA00022840"/>
    </source>
</evidence>
<evidence type="ECO:0000256" key="10">
    <source>
        <dbReference type="ARBA" id="ARBA00022723"/>
    </source>
</evidence>
<comment type="catalytic activity">
    <reaction evidence="21">
        <text>7,8-dihydropteroate + L-glutamate + ATP = 7,8-dihydrofolate + ADP + phosphate + H(+)</text>
        <dbReference type="Rhea" id="RHEA:23584"/>
        <dbReference type="ChEBI" id="CHEBI:15378"/>
        <dbReference type="ChEBI" id="CHEBI:17839"/>
        <dbReference type="ChEBI" id="CHEBI:29985"/>
        <dbReference type="ChEBI" id="CHEBI:30616"/>
        <dbReference type="ChEBI" id="CHEBI:43474"/>
        <dbReference type="ChEBI" id="CHEBI:57451"/>
        <dbReference type="ChEBI" id="CHEBI:456216"/>
        <dbReference type="EC" id="6.3.2.12"/>
    </reaction>
</comment>
<dbReference type="NCBIfam" id="TIGR01499">
    <property type="entry name" value="folC"/>
    <property type="match status" value="1"/>
</dbReference>
<dbReference type="GO" id="GO:0005524">
    <property type="term" value="F:ATP binding"/>
    <property type="evidence" value="ECO:0007669"/>
    <property type="project" value="UniProtKB-KW"/>
</dbReference>
<evidence type="ECO:0000256" key="11">
    <source>
        <dbReference type="ARBA" id="ARBA00022741"/>
    </source>
</evidence>
<keyword evidence="13" id="KW-0460">Magnesium</keyword>
<evidence type="ECO:0000256" key="9">
    <source>
        <dbReference type="ARBA" id="ARBA00022598"/>
    </source>
</evidence>
<evidence type="ECO:0000256" key="16">
    <source>
        <dbReference type="ARBA" id="ARBA00030592"/>
    </source>
</evidence>
<evidence type="ECO:0000256" key="3">
    <source>
        <dbReference type="ARBA" id="ARBA00004799"/>
    </source>
</evidence>
<keyword evidence="26" id="KW-1185">Reference proteome</keyword>
<protein>
    <recommendedName>
        <fullName evidence="8">Dihydrofolate synthase/folylpolyglutamate synthase</fullName>
        <ecNumber evidence="6">6.3.2.12</ecNumber>
        <ecNumber evidence="7">6.3.2.17</ecNumber>
    </recommendedName>
    <alternativeName>
        <fullName evidence="17">Folylpoly-gamma-glutamate synthetase-dihydrofolate synthetase</fullName>
    </alternativeName>
    <alternativeName>
        <fullName evidence="15">Folylpolyglutamate synthetase</fullName>
    </alternativeName>
    <alternativeName>
        <fullName evidence="16">Tetrahydrofolylpolyglutamate synthase</fullName>
    </alternativeName>
</protein>
<dbReference type="InterPro" id="IPR036565">
    <property type="entry name" value="Mur-like_cat_sf"/>
</dbReference>
<comment type="pathway">
    <text evidence="4">Cofactor biosynthesis; tetrahydrofolylpolyglutamate biosynthesis.</text>
</comment>
<comment type="catalytic activity">
    <reaction evidence="18">
        <text>(6S)-5,6,7,8-tetrahydrofolyl-(gamma-L-Glu)(n) + L-glutamate + ATP = (6S)-5,6,7,8-tetrahydrofolyl-(gamma-L-Glu)(n+1) + ADP + phosphate + H(+)</text>
        <dbReference type="Rhea" id="RHEA:10580"/>
        <dbReference type="Rhea" id="RHEA-COMP:14738"/>
        <dbReference type="Rhea" id="RHEA-COMP:14740"/>
        <dbReference type="ChEBI" id="CHEBI:15378"/>
        <dbReference type="ChEBI" id="CHEBI:29985"/>
        <dbReference type="ChEBI" id="CHEBI:30616"/>
        <dbReference type="ChEBI" id="CHEBI:43474"/>
        <dbReference type="ChEBI" id="CHEBI:141005"/>
        <dbReference type="ChEBI" id="CHEBI:456216"/>
        <dbReference type="EC" id="6.3.2.17"/>
    </reaction>
</comment>
<evidence type="ECO:0000256" key="8">
    <source>
        <dbReference type="ARBA" id="ARBA00019357"/>
    </source>
</evidence>
<name>A0A517XTV3_9BACT</name>
<dbReference type="PANTHER" id="PTHR11136">
    <property type="entry name" value="FOLYLPOLYGLUTAMATE SYNTHASE-RELATED"/>
    <property type="match status" value="1"/>
</dbReference>
<evidence type="ECO:0000256" key="17">
    <source>
        <dbReference type="ARBA" id="ARBA00032510"/>
    </source>
</evidence>
<evidence type="ECO:0000259" key="24">
    <source>
        <dbReference type="Pfam" id="PF08245"/>
    </source>
</evidence>
<dbReference type="RefSeq" id="WP_145239353.1">
    <property type="nucleotide sequence ID" value="NZ_CP036273.1"/>
</dbReference>